<evidence type="ECO:0000256" key="4">
    <source>
        <dbReference type="ARBA" id="ARBA00022857"/>
    </source>
</evidence>
<feature type="domain" description="Shikimate dehydrogenase substrate binding N-terminal" evidence="8">
    <location>
        <begin position="5"/>
        <end position="87"/>
    </location>
</feature>
<dbReference type="GO" id="GO:0009423">
    <property type="term" value="P:chorismate biosynthetic process"/>
    <property type="evidence" value="ECO:0007669"/>
    <property type="project" value="UniProtKB-UniRule"/>
</dbReference>
<keyword evidence="6 7" id="KW-0057">Aromatic amino acid biosynthesis</keyword>
<feature type="binding site" evidence="7">
    <location>
        <position position="210"/>
    </location>
    <ligand>
        <name>shikimate</name>
        <dbReference type="ChEBI" id="CHEBI:36208"/>
    </ligand>
</feature>
<dbReference type="Pfam" id="PF08501">
    <property type="entry name" value="Shikimate_dh_N"/>
    <property type="match status" value="1"/>
</dbReference>
<evidence type="ECO:0000256" key="5">
    <source>
        <dbReference type="ARBA" id="ARBA00023002"/>
    </source>
</evidence>
<dbReference type="InterPro" id="IPR036291">
    <property type="entry name" value="NAD(P)-bd_dom_sf"/>
</dbReference>
<dbReference type="CDD" id="cd01065">
    <property type="entry name" value="NAD_bind_Shikimate_DH"/>
    <property type="match status" value="1"/>
</dbReference>
<feature type="binding site" evidence="7">
    <location>
        <position position="238"/>
    </location>
    <ligand>
        <name>shikimate</name>
        <dbReference type="ChEBI" id="CHEBI:36208"/>
    </ligand>
</feature>
<feature type="binding site" evidence="7">
    <location>
        <begin position="13"/>
        <end position="15"/>
    </location>
    <ligand>
        <name>shikimate</name>
        <dbReference type="ChEBI" id="CHEBI:36208"/>
    </ligand>
</feature>
<evidence type="ECO:0000259" key="8">
    <source>
        <dbReference type="Pfam" id="PF08501"/>
    </source>
</evidence>
<evidence type="ECO:0000256" key="1">
    <source>
        <dbReference type="ARBA" id="ARBA00004871"/>
    </source>
</evidence>
<name>A0A1B1YKC2_THEST</name>
<dbReference type="PANTHER" id="PTHR21089:SF1">
    <property type="entry name" value="BIFUNCTIONAL 3-DEHYDROQUINATE DEHYDRATASE_SHIKIMATE DEHYDROGENASE, CHLOROPLASTIC"/>
    <property type="match status" value="1"/>
</dbReference>
<feature type="binding site" evidence="7">
    <location>
        <position position="60"/>
    </location>
    <ligand>
        <name>shikimate</name>
        <dbReference type="ChEBI" id="CHEBI:36208"/>
    </ligand>
</feature>
<dbReference type="InterPro" id="IPR011342">
    <property type="entry name" value="Shikimate_DH"/>
</dbReference>
<dbReference type="EC" id="1.1.1.25" evidence="2 7"/>
<evidence type="ECO:0000256" key="6">
    <source>
        <dbReference type="ARBA" id="ARBA00023141"/>
    </source>
</evidence>
<keyword evidence="4 7" id="KW-0521">NADP</keyword>
<dbReference type="Proteomes" id="UP000092931">
    <property type="component" value="Chromosome"/>
</dbReference>
<dbReference type="GO" id="GO:0004764">
    <property type="term" value="F:shikimate 3-dehydrogenase (NADP+) activity"/>
    <property type="evidence" value="ECO:0007669"/>
    <property type="project" value="UniProtKB-UniRule"/>
</dbReference>
<dbReference type="GO" id="GO:0008652">
    <property type="term" value="P:amino acid biosynthetic process"/>
    <property type="evidence" value="ECO:0007669"/>
    <property type="project" value="UniProtKB-KW"/>
</dbReference>
<feature type="binding site" evidence="7">
    <location>
        <position position="85"/>
    </location>
    <ligand>
        <name>shikimate</name>
        <dbReference type="ChEBI" id="CHEBI:36208"/>
    </ligand>
</feature>
<comment type="similarity">
    <text evidence="7">Belongs to the shikimate dehydrogenase family.</text>
</comment>
<dbReference type="GO" id="GO:0019632">
    <property type="term" value="P:shikimate metabolic process"/>
    <property type="evidence" value="ECO:0007669"/>
    <property type="project" value="InterPro"/>
</dbReference>
<keyword evidence="3 7" id="KW-0028">Amino-acid biosynthesis</keyword>
<comment type="subunit">
    <text evidence="7">Homodimer.</text>
</comment>
<comment type="catalytic activity">
    <reaction evidence="7">
        <text>shikimate + NADP(+) = 3-dehydroshikimate + NADPH + H(+)</text>
        <dbReference type="Rhea" id="RHEA:17737"/>
        <dbReference type="ChEBI" id="CHEBI:15378"/>
        <dbReference type="ChEBI" id="CHEBI:16630"/>
        <dbReference type="ChEBI" id="CHEBI:36208"/>
        <dbReference type="ChEBI" id="CHEBI:57783"/>
        <dbReference type="ChEBI" id="CHEBI:58349"/>
        <dbReference type="EC" id="1.1.1.25"/>
    </reaction>
</comment>
<feature type="binding site" evidence="7">
    <location>
        <begin position="123"/>
        <end position="127"/>
    </location>
    <ligand>
        <name>NADP(+)</name>
        <dbReference type="ChEBI" id="CHEBI:58349"/>
    </ligand>
</feature>
<accession>A0A1B1YKC2</accession>
<dbReference type="InterPro" id="IPR022893">
    <property type="entry name" value="Shikimate_DH_fam"/>
</dbReference>
<feature type="binding site" evidence="7">
    <location>
        <position position="99"/>
    </location>
    <ligand>
        <name>shikimate</name>
        <dbReference type="ChEBI" id="CHEBI:36208"/>
    </ligand>
</feature>
<dbReference type="NCBIfam" id="TIGR00507">
    <property type="entry name" value="aroE"/>
    <property type="match status" value="1"/>
</dbReference>
<dbReference type="AlphaFoldDB" id="A0A1B1YKC2"/>
<dbReference type="PANTHER" id="PTHR21089">
    <property type="entry name" value="SHIKIMATE DEHYDROGENASE"/>
    <property type="match status" value="1"/>
</dbReference>
<dbReference type="InterPro" id="IPR046346">
    <property type="entry name" value="Aminoacid_DH-like_N_sf"/>
</dbReference>
<keyword evidence="5 7" id="KW-0560">Oxidoreductase</keyword>
<comment type="pathway">
    <text evidence="1 7">Metabolic intermediate biosynthesis; chorismate biosynthesis; chorismate from D-erythrose 4-phosphate and phosphoenolpyruvate: step 4/7.</text>
</comment>
<reference evidence="9 10" key="1">
    <citation type="submission" date="2016-02" db="EMBL/GenBank/DDBJ databases">
        <title>Comparison of Clostridium stercorarium subspecies using comparative genomics and transcriptomics.</title>
        <authorList>
            <person name="Schellenberg J."/>
            <person name="Thallinger G."/>
            <person name="Levin D.B."/>
            <person name="Zhang X."/>
            <person name="Alvare G."/>
            <person name="Fristensky B."/>
            <person name="Sparling R."/>
        </authorList>
    </citation>
    <scope>NUCLEOTIDE SEQUENCE [LARGE SCALE GENOMIC DNA]</scope>
    <source>
        <strain evidence="9 10">DSM 9219</strain>
    </source>
</reference>
<proteinExistence type="inferred from homology"/>
<dbReference type="GO" id="GO:0009073">
    <property type="term" value="P:aromatic amino acid family biosynthetic process"/>
    <property type="evidence" value="ECO:0007669"/>
    <property type="project" value="UniProtKB-KW"/>
</dbReference>
<dbReference type="UniPathway" id="UPA00053">
    <property type="reaction ID" value="UER00087"/>
</dbReference>
<dbReference type="HAMAP" id="MF_00222">
    <property type="entry name" value="Shikimate_DH_AroE"/>
    <property type="match status" value="1"/>
</dbReference>
<dbReference type="SUPFAM" id="SSF53223">
    <property type="entry name" value="Aminoacid dehydrogenase-like, N-terminal domain"/>
    <property type="match status" value="1"/>
</dbReference>
<evidence type="ECO:0000313" key="9">
    <source>
        <dbReference type="EMBL" id="ANX01186.1"/>
    </source>
</evidence>
<feature type="binding site" evidence="7">
    <location>
        <position position="208"/>
    </location>
    <ligand>
        <name>NADP(+)</name>
        <dbReference type="ChEBI" id="CHEBI:58349"/>
    </ligand>
</feature>
<evidence type="ECO:0000256" key="2">
    <source>
        <dbReference type="ARBA" id="ARBA00012962"/>
    </source>
</evidence>
<dbReference type="EMBL" id="CP014673">
    <property type="protein sequence ID" value="ANX01186.1"/>
    <property type="molecule type" value="Genomic_DNA"/>
</dbReference>
<dbReference type="RefSeq" id="WP_065820726.1">
    <property type="nucleotide sequence ID" value="NZ_CP014673.1"/>
</dbReference>
<dbReference type="GO" id="GO:0050661">
    <property type="term" value="F:NADP binding"/>
    <property type="evidence" value="ECO:0007669"/>
    <property type="project" value="InterPro"/>
</dbReference>
<dbReference type="SUPFAM" id="SSF51735">
    <property type="entry name" value="NAD(P)-binding Rossmann-fold domains"/>
    <property type="match status" value="1"/>
</dbReference>
<evidence type="ECO:0000313" key="10">
    <source>
        <dbReference type="Proteomes" id="UP000092931"/>
    </source>
</evidence>
<sequence length="267" mass="29233">MKYGLIGEKLGHSFSPRIHKTIFELSGINGEYELIELKRDEVGNFLCNARKQGFSGLNVTIPYKTDVIPYMQKLSPEAEKIGAVNTISLEGYLAGFNTDYFGIKYTFMKSGVRAAGKTALIAGSGGASRSVLAYLMDEKASKIYIASRNPEKVSIGHESIIPVGYSELSKYTPFDIVINTTPVGMYPNTAASPLKPEHVEGSEFLFDLIYNPAVTELLAIGQKFGIKTVNGLYMLVAQAVKAQEIWNGKEFGIDFVDSVYSRVAGLK</sequence>
<evidence type="ECO:0000256" key="3">
    <source>
        <dbReference type="ARBA" id="ARBA00022605"/>
    </source>
</evidence>
<feature type="active site" description="Proton acceptor" evidence="7">
    <location>
        <position position="64"/>
    </location>
</feature>
<organism evidence="9 10">
    <name type="scientific">Thermoclostridium stercorarium subsp. leptospartum DSM 9219</name>
    <dbReference type="NCBI Taxonomy" id="1346611"/>
    <lineage>
        <taxon>Bacteria</taxon>
        <taxon>Bacillati</taxon>
        <taxon>Bacillota</taxon>
        <taxon>Clostridia</taxon>
        <taxon>Eubacteriales</taxon>
        <taxon>Oscillospiraceae</taxon>
        <taxon>Thermoclostridium</taxon>
    </lineage>
</organism>
<comment type="function">
    <text evidence="7">Involved in the biosynthesis of the chorismate, which leads to the biosynthesis of aromatic amino acids. Catalyzes the reversible NADPH linked reduction of 3-dehydroshikimate (DHSA) to yield shikimate (SA).</text>
</comment>
<dbReference type="Gene3D" id="3.40.50.10860">
    <property type="entry name" value="Leucine Dehydrogenase, chain A, domain 1"/>
    <property type="match status" value="1"/>
</dbReference>
<dbReference type="GO" id="GO:0005829">
    <property type="term" value="C:cytosol"/>
    <property type="evidence" value="ECO:0007669"/>
    <property type="project" value="TreeGrafter"/>
</dbReference>
<feature type="binding site" evidence="7">
    <location>
        <position position="231"/>
    </location>
    <ligand>
        <name>NADP(+)</name>
        <dbReference type="ChEBI" id="CHEBI:58349"/>
    </ligand>
</feature>
<gene>
    <name evidence="7" type="primary">aroE</name>
    <name evidence="9" type="ORF">CSTERLE_06165</name>
</gene>
<dbReference type="InterPro" id="IPR013708">
    <property type="entry name" value="Shikimate_DH-bd_N"/>
</dbReference>
<dbReference type="Gene3D" id="3.40.50.720">
    <property type="entry name" value="NAD(P)-binding Rossmann-like Domain"/>
    <property type="match status" value="1"/>
</dbReference>
<protein>
    <recommendedName>
        <fullName evidence="2 7">Shikimate dehydrogenase (NADP(+))</fullName>
        <shortName evidence="7">SDH</shortName>
        <ecNumber evidence="2 7">1.1.1.25</ecNumber>
    </recommendedName>
</protein>
<evidence type="ECO:0000256" key="7">
    <source>
        <dbReference type="HAMAP-Rule" id="MF_00222"/>
    </source>
</evidence>
<comment type="caution">
    <text evidence="7">Lacks conserved residue(s) required for the propagation of feature annotation.</text>
</comment>